<dbReference type="PANTHER" id="PTHR33365">
    <property type="entry name" value="YALI0B05434P"/>
    <property type="match status" value="1"/>
</dbReference>
<dbReference type="PANTHER" id="PTHR33365:SF14">
    <property type="entry name" value="TAT PATHWAY SIGNAL SEQUENCE"/>
    <property type="match status" value="1"/>
</dbReference>
<dbReference type="AlphaFoldDB" id="B2VWQ6"/>
<evidence type="ECO:0000313" key="3">
    <source>
        <dbReference type="Proteomes" id="UP000001471"/>
    </source>
</evidence>
<dbReference type="GO" id="GO:0043386">
    <property type="term" value="P:mycotoxin biosynthetic process"/>
    <property type="evidence" value="ECO:0007669"/>
    <property type="project" value="InterPro"/>
</dbReference>
<evidence type="ECO:0000313" key="2">
    <source>
        <dbReference type="EMBL" id="EDU41056.1"/>
    </source>
</evidence>
<dbReference type="Pfam" id="PF11807">
    <property type="entry name" value="UstYa"/>
    <property type="match status" value="1"/>
</dbReference>
<proteinExistence type="inferred from homology"/>
<sequence>MSSVRFVSTHKKPPFGGCHQVEIKVGRLIPLLAQKGRKWQRVSDLVPGRKVEVVIMDSDKEFLIPSTPLHDRFKITMAEHKAIYATLGLGPNASEFRGKPSPEVDAAWDRVTQTYLYPMTKEEVIKMGNDPEYAVLMPEEMGFGKGHYAGFADVEHKIHCLDVLRKEIYSDYYGEKKSPL</sequence>
<dbReference type="GeneID" id="6338908"/>
<dbReference type="STRING" id="426418.B2VWQ6"/>
<comment type="similarity">
    <text evidence="1">Belongs to the ustYa family.</text>
</comment>
<protein>
    <submittedName>
        <fullName evidence="2">Uncharacterized protein</fullName>
    </submittedName>
</protein>
<gene>
    <name evidence="2" type="ORF">PTRG_01618</name>
</gene>
<dbReference type="InterPro" id="IPR021765">
    <property type="entry name" value="UstYa-like"/>
</dbReference>
<dbReference type="KEGG" id="ptrr:6338908"/>
<dbReference type="HOGENOM" id="CLU_1496977_0_0_1"/>
<organism evidence="2 3">
    <name type="scientific">Pyrenophora tritici-repentis (strain Pt-1C-BFP)</name>
    <name type="common">Wheat tan spot fungus</name>
    <name type="synonym">Drechslera tritici-repentis</name>
    <dbReference type="NCBI Taxonomy" id="426418"/>
    <lineage>
        <taxon>Eukaryota</taxon>
        <taxon>Fungi</taxon>
        <taxon>Dikarya</taxon>
        <taxon>Ascomycota</taxon>
        <taxon>Pezizomycotina</taxon>
        <taxon>Dothideomycetes</taxon>
        <taxon>Pleosporomycetidae</taxon>
        <taxon>Pleosporales</taxon>
        <taxon>Pleosporineae</taxon>
        <taxon>Pleosporaceae</taxon>
        <taxon>Pyrenophora</taxon>
    </lineage>
</organism>
<evidence type="ECO:0000256" key="1">
    <source>
        <dbReference type="ARBA" id="ARBA00035112"/>
    </source>
</evidence>
<dbReference type="EMBL" id="DS231615">
    <property type="protein sequence ID" value="EDU41056.1"/>
    <property type="molecule type" value="Genomic_DNA"/>
</dbReference>
<reference evidence="3" key="1">
    <citation type="journal article" date="2013" name="G3 (Bethesda)">
        <title>Comparative genomics of a plant-pathogenic fungus, Pyrenophora tritici-repentis, reveals transduplication and the impact of repeat elements on pathogenicity and population divergence.</title>
        <authorList>
            <person name="Manning V.A."/>
            <person name="Pandelova I."/>
            <person name="Dhillon B."/>
            <person name="Wilhelm L.J."/>
            <person name="Goodwin S.B."/>
            <person name="Berlin A.M."/>
            <person name="Figueroa M."/>
            <person name="Freitag M."/>
            <person name="Hane J.K."/>
            <person name="Henrissat B."/>
            <person name="Holman W.H."/>
            <person name="Kodira C.D."/>
            <person name="Martin J."/>
            <person name="Oliver R.P."/>
            <person name="Robbertse B."/>
            <person name="Schackwitz W."/>
            <person name="Schwartz D.C."/>
            <person name="Spatafora J.W."/>
            <person name="Turgeon B.G."/>
            <person name="Yandava C."/>
            <person name="Young S."/>
            <person name="Zhou S."/>
            <person name="Zeng Q."/>
            <person name="Grigoriev I.V."/>
            <person name="Ma L.-J."/>
            <person name="Ciuffetti L.M."/>
        </authorList>
    </citation>
    <scope>NUCLEOTIDE SEQUENCE [LARGE SCALE GENOMIC DNA]</scope>
    <source>
        <strain evidence="3">Pt-1C-BFP</strain>
    </source>
</reference>
<accession>B2VWQ6</accession>
<name>B2VWQ6_PYRTR</name>
<dbReference type="InParanoid" id="B2VWQ6"/>
<dbReference type="Proteomes" id="UP000001471">
    <property type="component" value="Unassembled WGS sequence"/>
</dbReference>